<feature type="compositionally biased region" description="Low complexity" evidence="1">
    <location>
        <begin position="562"/>
        <end position="575"/>
    </location>
</feature>
<evidence type="ECO:0000313" key="3">
    <source>
        <dbReference type="Proteomes" id="UP001437256"/>
    </source>
</evidence>
<comment type="caution">
    <text evidence="2">The sequence shown here is derived from an EMBL/GenBank/DDBJ whole genome shotgun (WGS) entry which is preliminary data.</text>
</comment>
<feature type="compositionally biased region" description="Basic and acidic residues" evidence="1">
    <location>
        <begin position="29"/>
        <end position="42"/>
    </location>
</feature>
<gene>
    <name evidence="2" type="ORF">AAF712_000668</name>
</gene>
<evidence type="ECO:0000313" key="2">
    <source>
        <dbReference type="EMBL" id="KAL0071746.1"/>
    </source>
</evidence>
<sequence>MNRPRLSILKQFDPLISEEKEPATPTALDSDHEDGSDFSDKENAIPAAGEISMCTFFTKGCKTAYPTPIKLTKRLIDVGDVTINGEDNGPDCDSEEGDADDENGGEFYLPMTPKPRSMIKSPISTPRTPLADITTEDVSPLPRQKKSFQSHYSPQIVHKSLESPPLLPHSSLSFVINAVNSTGAAFGKSQASTTKPGLLVPNNHPSPSTPEIQVYSPEEDLGKSESLLNRVPAPFTMSEIDGDDDTSGDNSLLALPIPRASPVNTSSGDPIRQSFDLHASFQLQFQSPESSFDLLNDKISFLEGHSKVLSSFSLDEDGDHQEENSEPWVGLPQEDEEEEDASITPTNMTPEKLPTSDNTSPAIVLNDEPRTPVTPTPSYTSAPSAEASVPSTSSDAPEVPSPVAVEVEVPTILAPLAAERGTLLSTPGYRNSVPYVPPVPALRIVKRTKRYDTHLSKPSLSAAHPPLCASPVPPEVSEAPQRPQVRDRTTSPPTTVPAGARRNSLSPVSDGNDGKSTGGPVRPAPTRASQPIQPAKPGAPMPMRVAPPPASSSRQHPLAQRSGSSASKSSTTVAGSGNGAGAGLGPRRVLVPEPQPEQVHVNVVGAKPAPGVLKRPEPAPGRAAASGTVVSTRSVSVSASGVPRPVAVGSRLPAPTSGIARFRGTAPSAVPIRGIPAPRRFT</sequence>
<feature type="region of interest" description="Disordered" evidence="1">
    <location>
        <begin position="456"/>
        <end position="590"/>
    </location>
</feature>
<name>A0ABR3AED0_9AGAR</name>
<feature type="region of interest" description="Disordered" evidence="1">
    <location>
        <begin position="1"/>
        <end position="42"/>
    </location>
</feature>
<feature type="region of interest" description="Disordered" evidence="1">
    <location>
        <begin position="82"/>
        <end position="141"/>
    </location>
</feature>
<feature type="compositionally biased region" description="Pro residues" evidence="1">
    <location>
        <begin position="537"/>
        <end position="550"/>
    </location>
</feature>
<dbReference type="Proteomes" id="UP001437256">
    <property type="component" value="Unassembled WGS sequence"/>
</dbReference>
<accession>A0ABR3AED0</accession>
<organism evidence="2 3">
    <name type="scientific">Marasmius tenuissimus</name>
    <dbReference type="NCBI Taxonomy" id="585030"/>
    <lineage>
        <taxon>Eukaryota</taxon>
        <taxon>Fungi</taxon>
        <taxon>Dikarya</taxon>
        <taxon>Basidiomycota</taxon>
        <taxon>Agaricomycotina</taxon>
        <taxon>Agaricomycetes</taxon>
        <taxon>Agaricomycetidae</taxon>
        <taxon>Agaricales</taxon>
        <taxon>Marasmiineae</taxon>
        <taxon>Marasmiaceae</taxon>
        <taxon>Marasmius</taxon>
    </lineage>
</organism>
<dbReference type="EMBL" id="JBBXMP010000002">
    <property type="protein sequence ID" value="KAL0071746.1"/>
    <property type="molecule type" value="Genomic_DNA"/>
</dbReference>
<feature type="region of interest" description="Disordered" evidence="1">
    <location>
        <begin position="315"/>
        <end position="401"/>
    </location>
</feature>
<reference evidence="2 3" key="1">
    <citation type="submission" date="2024-05" db="EMBL/GenBank/DDBJ databases">
        <title>A draft genome resource for the thread blight pathogen Marasmius tenuissimus strain MS-2.</title>
        <authorList>
            <person name="Yulfo-Soto G.E."/>
            <person name="Baruah I.K."/>
            <person name="Amoako-Attah I."/>
            <person name="Bukari Y."/>
            <person name="Meinhardt L.W."/>
            <person name="Bailey B.A."/>
            <person name="Cohen S.P."/>
        </authorList>
    </citation>
    <scope>NUCLEOTIDE SEQUENCE [LARGE SCALE GENOMIC DNA]</scope>
    <source>
        <strain evidence="2 3">MS-2</strain>
    </source>
</reference>
<feature type="region of interest" description="Disordered" evidence="1">
    <location>
        <begin position="187"/>
        <end position="212"/>
    </location>
</feature>
<protein>
    <submittedName>
        <fullName evidence="2">Uncharacterized protein</fullName>
    </submittedName>
</protein>
<feature type="compositionally biased region" description="Polar residues" evidence="1">
    <location>
        <begin position="343"/>
        <end position="361"/>
    </location>
</feature>
<feature type="compositionally biased region" description="Acidic residues" evidence="1">
    <location>
        <begin position="88"/>
        <end position="104"/>
    </location>
</feature>
<evidence type="ECO:0000256" key="1">
    <source>
        <dbReference type="SAM" id="MobiDB-lite"/>
    </source>
</evidence>
<feature type="region of interest" description="Disordered" evidence="1">
    <location>
        <begin position="235"/>
        <end position="271"/>
    </location>
</feature>
<keyword evidence="3" id="KW-1185">Reference proteome</keyword>
<proteinExistence type="predicted"/>